<sequence length="88" mass="9537">MKHNPSATANAAAITMGVVYIVCRQAFILAPEFAMSVGRSWFHGIDISKIATKSVPTDTFVLGLVTAVIGSWLVGYLFAVVYNKFVKK</sequence>
<feature type="transmembrane region" description="Helical" evidence="1">
    <location>
        <begin position="12"/>
        <end position="30"/>
    </location>
</feature>
<proteinExistence type="predicted"/>
<keyword evidence="1" id="KW-1133">Transmembrane helix</keyword>
<evidence type="ECO:0000256" key="1">
    <source>
        <dbReference type="SAM" id="Phobius"/>
    </source>
</evidence>
<evidence type="ECO:0000313" key="3">
    <source>
        <dbReference type="Proteomes" id="UP000034739"/>
    </source>
</evidence>
<dbReference type="InterPro" id="IPR044020">
    <property type="entry name" value="DUF5676"/>
</dbReference>
<dbReference type="AlphaFoldDB" id="A0A0G1TZY5"/>
<dbReference type="EMBL" id="LCOY01000029">
    <property type="protein sequence ID" value="KKU87392.1"/>
    <property type="molecule type" value="Genomic_DNA"/>
</dbReference>
<dbReference type="Pfam" id="PF18926">
    <property type="entry name" value="DUF5676"/>
    <property type="match status" value="1"/>
</dbReference>
<comment type="caution">
    <text evidence="2">The sequence shown here is derived from an EMBL/GenBank/DDBJ whole genome shotgun (WGS) entry which is preliminary data.</text>
</comment>
<feature type="transmembrane region" description="Helical" evidence="1">
    <location>
        <begin position="60"/>
        <end position="82"/>
    </location>
</feature>
<evidence type="ECO:0000313" key="2">
    <source>
        <dbReference type="EMBL" id="KKU87392.1"/>
    </source>
</evidence>
<gene>
    <name evidence="2" type="ORF">UY16_C0029G0031</name>
</gene>
<reference evidence="2 3" key="1">
    <citation type="journal article" date="2015" name="Nature">
        <title>rRNA introns, odd ribosomes, and small enigmatic genomes across a large radiation of phyla.</title>
        <authorList>
            <person name="Brown C.T."/>
            <person name="Hug L.A."/>
            <person name="Thomas B.C."/>
            <person name="Sharon I."/>
            <person name="Castelle C.J."/>
            <person name="Singh A."/>
            <person name="Wilkins M.J."/>
            <person name="Williams K.H."/>
            <person name="Banfield J.F."/>
        </authorList>
    </citation>
    <scope>NUCLEOTIDE SEQUENCE [LARGE SCALE GENOMIC DNA]</scope>
</reference>
<protein>
    <recommendedName>
        <fullName evidence="4">DUF2062 domain-containing protein</fullName>
    </recommendedName>
</protein>
<evidence type="ECO:0008006" key="4">
    <source>
        <dbReference type="Google" id="ProtNLM"/>
    </source>
</evidence>
<accession>A0A0G1TZY5</accession>
<keyword evidence="1" id="KW-0472">Membrane</keyword>
<organism evidence="2 3">
    <name type="scientific">Candidatus Gottesmanbacteria bacterium GW2011_GWA2_47_9</name>
    <dbReference type="NCBI Taxonomy" id="1618445"/>
    <lineage>
        <taxon>Bacteria</taxon>
        <taxon>Candidatus Gottesmaniibacteriota</taxon>
    </lineage>
</organism>
<name>A0A0G1TZY5_9BACT</name>
<keyword evidence="1" id="KW-0812">Transmembrane</keyword>
<dbReference type="Proteomes" id="UP000034739">
    <property type="component" value="Unassembled WGS sequence"/>
</dbReference>